<evidence type="ECO:0000313" key="3">
    <source>
        <dbReference type="Proteomes" id="UP001208570"/>
    </source>
</evidence>
<evidence type="ECO:0000313" key="2">
    <source>
        <dbReference type="EMBL" id="KAK2162762.1"/>
    </source>
</evidence>
<sequence>MSKSRRQRKDLDIVGTRPAVWEKPGHLTNSQITLTSRRLSQNLVYTADNLRSPANHGAAIGSSGLSVDSQQLAADMPLNAKKSVTFDRNKGNSLVNGDLANGTLNGEISSTPSDVSSGSGCRDHHRSSNRHWYTQPLHLSARDTLDDQLLGLGPSRVTSPPVQNSSASSTRDPYTNGMHADTTSGQILQNNSNNSLPSMDQLEQDYFPLTLGAAYALSAIDPNKIGTVSPPAKGLPKPAVPWKLSKRSRSSSHKTRPGSSHSSSSSASRNSIDKMYFMHSESPTIGQ</sequence>
<evidence type="ECO:0000256" key="1">
    <source>
        <dbReference type="SAM" id="MobiDB-lite"/>
    </source>
</evidence>
<comment type="caution">
    <text evidence="2">The sequence shown here is derived from an EMBL/GenBank/DDBJ whole genome shotgun (WGS) entry which is preliminary data.</text>
</comment>
<dbReference type="AlphaFoldDB" id="A0AAD9K0T2"/>
<dbReference type="EMBL" id="JAODUP010000092">
    <property type="protein sequence ID" value="KAK2162762.1"/>
    <property type="molecule type" value="Genomic_DNA"/>
</dbReference>
<feature type="compositionally biased region" description="Polar residues" evidence="1">
    <location>
        <begin position="181"/>
        <end position="198"/>
    </location>
</feature>
<feature type="compositionally biased region" description="Low complexity" evidence="1">
    <location>
        <begin position="109"/>
        <end position="119"/>
    </location>
</feature>
<dbReference type="Proteomes" id="UP001208570">
    <property type="component" value="Unassembled WGS sequence"/>
</dbReference>
<feature type="region of interest" description="Disordered" evidence="1">
    <location>
        <begin position="226"/>
        <end position="287"/>
    </location>
</feature>
<keyword evidence="3" id="KW-1185">Reference proteome</keyword>
<accession>A0AAD9K0T2</accession>
<proteinExistence type="predicted"/>
<feature type="compositionally biased region" description="Polar residues" evidence="1">
    <location>
        <begin position="156"/>
        <end position="173"/>
    </location>
</feature>
<feature type="compositionally biased region" description="Low complexity" evidence="1">
    <location>
        <begin position="257"/>
        <end position="270"/>
    </location>
</feature>
<feature type="compositionally biased region" description="Basic residues" evidence="1">
    <location>
        <begin position="244"/>
        <end position="256"/>
    </location>
</feature>
<feature type="region of interest" description="Disordered" evidence="1">
    <location>
        <begin position="97"/>
        <end position="128"/>
    </location>
</feature>
<organism evidence="2 3">
    <name type="scientific">Paralvinella palmiformis</name>
    <dbReference type="NCBI Taxonomy" id="53620"/>
    <lineage>
        <taxon>Eukaryota</taxon>
        <taxon>Metazoa</taxon>
        <taxon>Spiralia</taxon>
        <taxon>Lophotrochozoa</taxon>
        <taxon>Annelida</taxon>
        <taxon>Polychaeta</taxon>
        <taxon>Sedentaria</taxon>
        <taxon>Canalipalpata</taxon>
        <taxon>Terebellida</taxon>
        <taxon>Terebelliformia</taxon>
        <taxon>Alvinellidae</taxon>
        <taxon>Paralvinella</taxon>
    </lineage>
</organism>
<name>A0AAD9K0T2_9ANNE</name>
<reference evidence="2" key="1">
    <citation type="journal article" date="2023" name="Mol. Biol. Evol.">
        <title>Third-Generation Sequencing Reveals the Adaptive Role of the Epigenome in Three Deep-Sea Polychaetes.</title>
        <authorList>
            <person name="Perez M."/>
            <person name="Aroh O."/>
            <person name="Sun Y."/>
            <person name="Lan Y."/>
            <person name="Juniper S.K."/>
            <person name="Young C.R."/>
            <person name="Angers B."/>
            <person name="Qian P.Y."/>
        </authorList>
    </citation>
    <scope>NUCLEOTIDE SEQUENCE</scope>
    <source>
        <strain evidence="2">P08H-3</strain>
    </source>
</reference>
<feature type="region of interest" description="Disordered" evidence="1">
    <location>
        <begin position="150"/>
        <end position="199"/>
    </location>
</feature>
<protein>
    <submittedName>
        <fullName evidence="2">Uncharacterized protein</fullName>
    </submittedName>
</protein>
<gene>
    <name evidence="2" type="ORF">LSH36_92g05012</name>
</gene>